<evidence type="ECO:0000313" key="2">
    <source>
        <dbReference type="Proteomes" id="UP001234297"/>
    </source>
</evidence>
<dbReference type="EMBL" id="CM056815">
    <property type="protein sequence ID" value="KAJ8630432.1"/>
    <property type="molecule type" value="Genomic_DNA"/>
</dbReference>
<comment type="caution">
    <text evidence="1">The sequence shown here is derived from an EMBL/GenBank/DDBJ whole genome shotgun (WGS) entry which is preliminary data.</text>
</comment>
<keyword evidence="2" id="KW-1185">Reference proteome</keyword>
<evidence type="ECO:0000313" key="1">
    <source>
        <dbReference type="EMBL" id="KAJ8630432.1"/>
    </source>
</evidence>
<reference evidence="1 2" key="1">
    <citation type="journal article" date="2022" name="Hortic Res">
        <title>A haplotype resolved chromosomal level avocado genome allows analysis of novel avocado genes.</title>
        <authorList>
            <person name="Nath O."/>
            <person name="Fletcher S.J."/>
            <person name="Hayward A."/>
            <person name="Shaw L.M."/>
            <person name="Masouleh A.K."/>
            <person name="Furtado A."/>
            <person name="Henry R.J."/>
            <person name="Mitter N."/>
        </authorList>
    </citation>
    <scope>NUCLEOTIDE SEQUENCE [LARGE SCALE GENOMIC DNA]</scope>
    <source>
        <strain evidence="2">cv. Hass</strain>
    </source>
</reference>
<sequence length="246" mass="28545">MLGVAAKTKPYEMVSICRQPNDQADEQACIRRTPSEGDGGPPDKGKEVFMEIADVHQEGNLVIMVAEGTLKRTFKDTLCPSSTARQSNCKWLSGIRYIEKDVDRTEERPIVYLDEWLSGIRYIEKDVDRTKERPIVYLDECLLQKSRRKREKSIIGQLFGQGILVKVLQQRIQMIWCIQGEKEILELLLTFSQESDMLKARRWSSWSFAGRELLVTNWVPNFDPERVFIALFPIWVSYLDRVDRAL</sequence>
<organism evidence="1 2">
    <name type="scientific">Persea americana</name>
    <name type="common">Avocado</name>
    <dbReference type="NCBI Taxonomy" id="3435"/>
    <lineage>
        <taxon>Eukaryota</taxon>
        <taxon>Viridiplantae</taxon>
        <taxon>Streptophyta</taxon>
        <taxon>Embryophyta</taxon>
        <taxon>Tracheophyta</taxon>
        <taxon>Spermatophyta</taxon>
        <taxon>Magnoliopsida</taxon>
        <taxon>Magnoliidae</taxon>
        <taxon>Laurales</taxon>
        <taxon>Lauraceae</taxon>
        <taxon>Persea</taxon>
    </lineage>
</organism>
<accession>A0ACC2LA91</accession>
<name>A0ACC2LA91_PERAE</name>
<gene>
    <name evidence="1" type="ORF">MRB53_023755</name>
</gene>
<dbReference type="Proteomes" id="UP001234297">
    <property type="component" value="Chromosome 7"/>
</dbReference>
<proteinExistence type="predicted"/>
<protein>
    <submittedName>
        <fullName evidence="1">Uncharacterized protein</fullName>
    </submittedName>
</protein>